<dbReference type="PROSITE" id="PS01031">
    <property type="entry name" value="SHSP"/>
    <property type="match status" value="1"/>
</dbReference>
<dbReference type="InterPro" id="IPR037913">
    <property type="entry name" value="ACD_IbpA/B"/>
</dbReference>
<sequence length="167" mass="18757">MWNHNHSFKDFDRFFVGFDKVAEKMANIADQTAKLATNYPPYNIKKIDENKYVIEMAVAGFGKQDLEIEIADDKLIIKGNVQSGEPAEQDSKGEWTWPVVLHQGLAMRPFTRTFSLADNVEIRGASLLNGILKIALEAIIPEHKKAKKIDIQDDAAAADIVTDKKDK</sequence>
<dbReference type="SUPFAM" id="SSF49764">
    <property type="entry name" value="HSP20-like chaperones"/>
    <property type="match status" value="1"/>
</dbReference>
<accession>A0A6J5MCZ3</accession>
<evidence type="ECO:0000313" key="3">
    <source>
        <dbReference type="EMBL" id="CAB4143757.1"/>
    </source>
</evidence>
<evidence type="ECO:0000256" key="1">
    <source>
        <dbReference type="ARBA" id="ARBA00023016"/>
    </source>
</evidence>
<evidence type="ECO:0000259" key="2">
    <source>
        <dbReference type="PROSITE" id="PS01031"/>
    </source>
</evidence>
<dbReference type="PANTHER" id="PTHR47062:SF2">
    <property type="entry name" value="SMALL HEAT SHOCK PROTEIN IBPB"/>
    <property type="match status" value="1"/>
</dbReference>
<dbReference type="PANTHER" id="PTHR47062">
    <property type="match status" value="1"/>
</dbReference>
<dbReference type="InterPro" id="IPR002068">
    <property type="entry name" value="A-crystallin/Hsp20_dom"/>
</dbReference>
<dbReference type="CDD" id="cd06470">
    <property type="entry name" value="ACD_IbpA-B_like"/>
    <property type="match status" value="1"/>
</dbReference>
<gene>
    <name evidence="3" type="ORF">UFOVP447_227</name>
</gene>
<dbReference type="InterPro" id="IPR008978">
    <property type="entry name" value="HSP20-like_chaperone"/>
</dbReference>
<dbReference type="Pfam" id="PF00011">
    <property type="entry name" value="HSP20"/>
    <property type="match status" value="1"/>
</dbReference>
<keyword evidence="1 3" id="KW-0346">Stress response</keyword>
<proteinExistence type="predicted"/>
<reference evidence="3" key="1">
    <citation type="submission" date="2020-04" db="EMBL/GenBank/DDBJ databases">
        <authorList>
            <person name="Chiriac C."/>
            <person name="Salcher M."/>
            <person name="Ghai R."/>
            <person name="Kavagutti S V."/>
        </authorList>
    </citation>
    <scope>NUCLEOTIDE SEQUENCE</scope>
</reference>
<name>A0A6J5MCZ3_9CAUD</name>
<feature type="domain" description="SHSP" evidence="2">
    <location>
        <begin position="33"/>
        <end position="154"/>
    </location>
</feature>
<dbReference type="Gene3D" id="2.60.40.790">
    <property type="match status" value="1"/>
</dbReference>
<organism evidence="3">
    <name type="scientific">uncultured Caudovirales phage</name>
    <dbReference type="NCBI Taxonomy" id="2100421"/>
    <lineage>
        <taxon>Viruses</taxon>
        <taxon>Duplodnaviria</taxon>
        <taxon>Heunggongvirae</taxon>
        <taxon>Uroviricota</taxon>
        <taxon>Caudoviricetes</taxon>
        <taxon>Peduoviridae</taxon>
        <taxon>Maltschvirus</taxon>
        <taxon>Maltschvirus maltsch</taxon>
    </lineage>
</organism>
<protein>
    <submittedName>
        <fullName evidence="3">IbpA Molecular chaperone (Small heat shock protein)</fullName>
    </submittedName>
</protein>
<dbReference type="EMBL" id="LR796423">
    <property type="protein sequence ID" value="CAB4143757.1"/>
    <property type="molecule type" value="Genomic_DNA"/>
</dbReference>